<keyword evidence="3" id="KW-1185">Reference proteome</keyword>
<evidence type="ECO:0000313" key="2">
    <source>
        <dbReference type="EMBL" id="ORY27799.1"/>
    </source>
</evidence>
<accession>A0A1Y2AZ00</accession>
<organism evidence="2 3">
    <name type="scientific">Naematelia encephala</name>
    <dbReference type="NCBI Taxonomy" id="71784"/>
    <lineage>
        <taxon>Eukaryota</taxon>
        <taxon>Fungi</taxon>
        <taxon>Dikarya</taxon>
        <taxon>Basidiomycota</taxon>
        <taxon>Agaricomycotina</taxon>
        <taxon>Tremellomycetes</taxon>
        <taxon>Tremellales</taxon>
        <taxon>Naemateliaceae</taxon>
        <taxon>Naematelia</taxon>
    </lineage>
</organism>
<dbReference type="InParanoid" id="A0A1Y2AZ00"/>
<dbReference type="EMBL" id="MCFC01000036">
    <property type="protein sequence ID" value="ORY27799.1"/>
    <property type="molecule type" value="Genomic_DNA"/>
</dbReference>
<dbReference type="Proteomes" id="UP000193986">
    <property type="component" value="Unassembled WGS sequence"/>
</dbReference>
<sequence>MVRYSTGGIPSILKGADNPMHLRHGQNDTRSDRTTEKRVRLDVDEIVDIAAENARRAHLYMGAKENLEYDAHSAYIRPGVDRQTIPGPHSPRRVSKSQVVKMRVASGPLLPAKSLRHLPERSIPARKCGSASLGPHGHNLQVSLNDVIAAAPEAATPSNPVLLRGNHRHEKEFADNVCLAKTRPSESKKSLLSTVSARQAVDLDRPLPPRPIVTNTPPFIKRKAVPRIPPQDSARISLSCSSPETKDDQSASHKLCVFSGLTTSANRPHPPSSRHGQQVSLLYIRTSCSLSLIFSQDAQHPDWLELWKD</sequence>
<proteinExistence type="predicted"/>
<feature type="compositionally biased region" description="Basic and acidic residues" evidence="1">
    <location>
        <begin position="25"/>
        <end position="36"/>
    </location>
</feature>
<dbReference type="AlphaFoldDB" id="A0A1Y2AZ00"/>
<feature type="region of interest" description="Disordered" evidence="1">
    <location>
        <begin position="1"/>
        <end position="36"/>
    </location>
</feature>
<evidence type="ECO:0000313" key="3">
    <source>
        <dbReference type="Proteomes" id="UP000193986"/>
    </source>
</evidence>
<comment type="caution">
    <text evidence="2">The sequence shown here is derived from an EMBL/GenBank/DDBJ whole genome shotgun (WGS) entry which is preliminary data.</text>
</comment>
<protein>
    <submittedName>
        <fullName evidence="2">Uncharacterized protein</fullName>
    </submittedName>
</protein>
<gene>
    <name evidence="2" type="ORF">BCR39DRAFT_221401</name>
</gene>
<evidence type="ECO:0000256" key="1">
    <source>
        <dbReference type="SAM" id="MobiDB-lite"/>
    </source>
</evidence>
<name>A0A1Y2AZ00_9TREE</name>
<reference evidence="2 3" key="1">
    <citation type="submission" date="2016-07" db="EMBL/GenBank/DDBJ databases">
        <title>Pervasive Adenine N6-methylation of Active Genes in Fungi.</title>
        <authorList>
            <consortium name="DOE Joint Genome Institute"/>
            <person name="Mondo S.J."/>
            <person name="Dannebaum R.O."/>
            <person name="Kuo R.C."/>
            <person name="Labutti K."/>
            <person name="Haridas S."/>
            <person name="Kuo A."/>
            <person name="Salamov A."/>
            <person name="Ahrendt S.R."/>
            <person name="Lipzen A."/>
            <person name="Sullivan W."/>
            <person name="Andreopoulos W.B."/>
            <person name="Clum A."/>
            <person name="Lindquist E."/>
            <person name="Daum C."/>
            <person name="Ramamoorthy G.K."/>
            <person name="Gryganskyi A."/>
            <person name="Culley D."/>
            <person name="Magnuson J.K."/>
            <person name="James T.Y."/>
            <person name="O'Malley M.A."/>
            <person name="Stajich J.E."/>
            <person name="Spatafora J.W."/>
            <person name="Visel A."/>
            <person name="Grigoriev I.V."/>
        </authorList>
    </citation>
    <scope>NUCLEOTIDE SEQUENCE [LARGE SCALE GENOMIC DNA]</scope>
    <source>
        <strain evidence="2 3">68-887.2</strain>
    </source>
</reference>